<dbReference type="NCBIfam" id="TIGR00369">
    <property type="entry name" value="unchar_dom_1"/>
    <property type="match status" value="1"/>
</dbReference>
<evidence type="ECO:0000256" key="1">
    <source>
        <dbReference type="ARBA" id="ARBA00022801"/>
    </source>
</evidence>
<name>A0AAJ4R723_9EURY</name>
<dbReference type="InterPro" id="IPR003736">
    <property type="entry name" value="PAAI_dom"/>
</dbReference>
<keyword evidence="1" id="KW-0378">Hydrolase</keyword>
<gene>
    <name evidence="4" type="ORF">Nmn1133_01755</name>
</gene>
<evidence type="ECO:0000313" key="4">
    <source>
        <dbReference type="EMBL" id="RNJ25534.1"/>
    </source>
</evidence>
<dbReference type="Gene3D" id="3.10.129.10">
    <property type="entry name" value="Hotdog Thioesterase"/>
    <property type="match status" value="1"/>
</dbReference>
<dbReference type="GO" id="GO:0016787">
    <property type="term" value="F:hydrolase activity"/>
    <property type="evidence" value="ECO:0007669"/>
    <property type="project" value="UniProtKB-KW"/>
</dbReference>
<dbReference type="Pfam" id="PF03061">
    <property type="entry name" value="4HBT"/>
    <property type="match status" value="1"/>
</dbReference>
<organism evidence="4 5">
    <name type="scientific">Halosegnis longus</name>
    <dbReference type="NCBI Taxonomy" id="2216012"/>
    <lineage>
        <taxon>Archaea</taxon>
        <taxon>Methanobacteriati</taxon>
        <taxon>Methanobacteriota</taxon>
        <taxon>Stenosarchaea group</taxon>
        <taxon>Halobacteria</taxon>
        <taxon>Halobacteriales</taxon>
        <taxon>Natronomonadaceae</taxon>
        <taxon>Halosegnis</taxon>
    </lineage>
</organism>
<feature type="region of interest" description="Disordered" evidence="2">
    <location>
        <begin position="1"/>
        <end position="23"/>
    </location>
</feature>
<dbReference type="EMBL" id="RJJC01000001">
    <property type="protein sequence ID" value="RNJ25534.1"/>
    <property type="molecule type" value="Genomic_DNA"/>
</dbReference>
<dbReference type="PANTHER" id="PTHR43240">
    <property type="entry name" value="1,4-DIHYDROXY-2-NAPHTHOYL-COA THIOESTERASE 1"/>
    <property type="match status" value="1"/>
</dbReference>
<dbReference type="PANTHER" id="PTHR43240:SF20">
    <property type="entry name" value="MEDIUM_LONG-CHAIN ACYL-COA THIOESTERASE YIGI"/>
    <property type="match status" value="1"/>
</dbReference>
<evidence type="ECO:0000313" key="5">
    <source>
        <dbReference type="Proteomes" id="UP000270581"/>
    </source>
</evidence>
<dbReference type="AlphaFoldDB" id="A0AAJ4R723"/>
<dbReference type="InterPro" id="IPR006683">
    <property type="entry name" value="Thioestr_dom"/>
</dbReference>
<proteinExistence type="predicted"/>
<dbReference type="Proteomes" id="UP000270581">
    <property type="component" value="Unassembled WGS sequence"/>
</dbReference>
<keyword evidence="5" id="KW-1185">Reference proteome</keyword>
<protein>
    <submittedName>
        <fullName evidence="4">PaaI family thioesterase</fullName>
    </submittedName>
</protein>
<dbReference type="CDD" id="cd03443">
    <property type="entry name" value="PaaI_thioesterase"/>
    <property type="match status" value="1"/>
</dbReference>
<dbReference type="InterPro" id="IPR029069">
    <property type="entry name" value="HotDog_dom_sf"/>
</dbReference>
<reference evidence="4 5" key="1">
    <citation type="submission" date="2018-11" db="EMBL/GenBank/DDBJ databases">
        <title>Genome sequences of Natronomonas sp. CBA1133.</title>
        <authorList>
            <person name="Roh S.W."/>
            <person name="Cha I.-T."/>
        </authorList>
    </citation>
    <scope>NUCLEOTIDE SEQUENCE [LARGE SCALE GENOMIC DNA]</scope>
    <source>
        <strain evidence="4 5">CBA1133</strain>
    </source>
</reference>
<feature type="domain" description="Thioesterase" evidence="3">
    <location>
        <begin position="103"/>
        <end position="174"/>
    </location>
</feature>
<comment type="caution">
    <text evidence="4">The sequence shown here is derived from an EMBL/GenBank/DDBJ whole genome shotgun (WGS) entry which is preliminary data.</text>
</comment>
<dbReference type="SUPFAM" id="SSF54637">
    <property type="entry name" value="Thioesterase/thiol ester dehydrase-isomerase"/>
    <property type="match status" value="1"/>
</dbReference>
<accession>A0AAJ4R723</accession>
<sequence>MPDSSASSRRPTSRLTSPGSTAASQRRLQAALALLLVVDELPDGSADALQEYIDTHHEFLSWLGVTVERLERGRAVMAIPYDRKLTNVPWTGAEDDTRHPIQGGVAATLTDTAGGMALRGELDNPLTAGMATINLNVNYLEAARGDLTATAEVTRAGKTVGVSEILLESEHDGETTPVALATGAYRLFRA</sequence>
<evidence type="ECO:0000256" key="2">
    <source>
        <dbReference type="SAM" id="MobiDB-lite"/>
    </source>
</evidence>
<evidence type="ECO:0000259" key="3">
    <source>
        <dbReference type="Pfam" id="PF03061"/>
    </source>
</evidence>